<dbReference type="InParanoid" id="D8M502"/>
<protein>
    <submittedName>
        <fullName evidence="1">Uncharacterized protein</fullName>
    </submittedName>
</protein>
<keyword evidence="2" id="KW-1185">Reference proteome</keyword>
<organism evidence="1">
    <name type="scientific">Blastocystis hominis</name>
    <dbReference type="NCBI Taxonomy" id="12968"/>
    <lineage>
        <taxon>Eukaryota</taxon>
        <taxon>Sar</taxon>
        <taxon>Stramenopiles</taxon>
        <taxon>Bigyra</taxon>
        <taxon>Opalozoa</taxon>
        <taxon>Opalinata</taxon>
        <taxon>Blastocystidae</taxon>
        <taxon>Blastocystis</taxon>
    </lineage>
</organism>
<sequence length="35" mass="4124">MLPVQQHAFTRSWRARKQPSSKFHRVDLDGLSVFP</sequence>
<reference evidence="1" key="1">
    <citation type="submission" date="2010-02" db="EMBL/GenBank/DDBJ databases">
        <title>Sequencing and annotation of the Blastocystis hominis genome.</title>
        <authorList>
            <person name="Wincker P."/>
        </authorList>
    </citation>
    <scope>NUCLEOTIDE SEQUENCE</scope>
    <source>
        <strain evidence="1">Singapore isolate B</strain>
    </source>
</reference>
<evidence type="ECO:0000313" key="2">
    <source>
        <dbReference type="Proteomes" id="UP000008312"/>
    </source>
</evidence>
<evidence type="ECO:0000313" key="1">
    <source>
        <dbReference type="EMBL" id="CBK23141.2"/>
    </source>
</evidence>
<name>D8M502_BLAHO</name>
<proteinExistence type="predicted"/>
<dbReference type="EMBL" id="FN668655">
    <property type="protein sequence ID" value="CBK23141.2"/>
    <property type="molecule type" value="Genomic_DNA"/>
</dbReference>
<accession>D8M502</accession>
<dbReference type="AlphaFoldDB" id="D8M502"/>
<gene>
    <name evidence="1" type="ORF">GSBLH_T00003065001</name>
</gene>
<dbReference type="RefSeq" id="XP_012897189.1">
    <property type="nucleotide sequence ID" value="XM_013041735.1"/>
</dbReference>
<dbReference type="GeneID" id="24920188"/>
<dbReference type="Proteomes" id="UP000008312">
    <property type="component" value="Unassembled WGS sequence"/>
</dbReference>